<evidence type="ECO:0000256" key="1">
    <source>
        <dbReference type="SAM" id="MobiDB-lite"/>
    </source>
</evidence>
<dbReference type="RefSeq" id="WP_165235001.1">
    <property type="nucleotide sequence ID" value="NZ_CP049257.1"/>
</dbReference>
<gene>
    <name evidence="2" type="ORF">G5V58_16370</name>
</gene>
<evidence type="ECO:0000313" key="2">
    <source>
        <dbReference type="EMBL" id="QIG44138.1"/>
    </source>
</evidence>
<name>A0A6G6WFN6_9ACTN</name>
<evidence type="ECO:0000313" key="3">
    <source>
        <dbReference type="Proteomes" id="UP000502996"/>
    </source>
</evidence>
<feature type="region of interest" description="Disordered" evidence="1">
    <location>
        <begin position="1"/>
        <end position="32"/>
    </location>
</feature>
<dbReference type="AlphaFoldDB" id="A0A6G6WFN6"/>
<proteinExistence type="predicted"/>
<accession>A0A6G6WFN6</accession>
<feature type="compositionally biased region" description="Polar residues" evidence="1">
    <location>
        <begin position="1"/>
        <end position="11"/>
    </location>
</feature>
<sequence>MAANVTGSNHGHQPWDGLDNTAPPRGQAQVVSDRTRADLRLLHYAFAGARHDRDRGVVVVQQADVFEPTCTPTPGDIRAFTP</sequence>
<protein>
    <submittedName>
        <fullName evidence="2">Uncharacterized protein</fullName>
    </submittedName>
</protein>
<keyword evidence="3" id="KW-1185">Reference proteome</keyword>
<dbReference type="EMBL" id="CP049257">
    <property type="protein sequence ID" value="QIG44138.1"/>
    <property type="molecule type" value="Genomic_DNA"/>
</dbReference>
<dbReference type="Proteomes" id="UP000502996">
    <property type="component" value="Chromosome"/>
</dbReference>
<organism evidence="2 3">
    <name type="scientific">Nocardioides anomalus</name>
    <dbReference type="NCBI Taxonomy" id="2712223"/>
    <lineage>
        <taxon>Bacteria</taxon>
        <taxon>Bacillati</taxon>
        <taxon>Actinomycetota</taxon>
        <taxon>Actinomycetes</taxon>
        <taxon>Propionibacteriales</taxon>
        <taxon>Nocardioidaceae</taxon>
        <taxon>Nocardioides</taxon>
    </lineage>
</organism>
<reference evidence="2 3" key="1">
    <citation type="submission" date="2020-02" db="EMBL/GenBank/DDBJ databases">
        <title>Full genome sequence of Nocardioides sp. R-3366.</title>
        <authorList>
            <person name="Im W.-T."/>
        </authorList>
    </citation>
    <scope>NUCLEOTIDE SEQUENCE [LARGE SCALE GENOMIC DNA]</scope>
    <source>
        <strain evidence="2 3">R-3366</strain>
    </source>
</reference>
<dbReference type="KEGG" id="nano:G5V58_16370"/>